<dbReference type="Proteomes" id="UP001196870">
    <property type="component" value="Unassembled WGS sequence"/>
</dbReference>
<dbReference type="InterPro" id="IPR011990">
    <property type="entry name" value="TPR-like_helical_dom_sf"/>
</dbReference>
<gene>
    <name evidence="2" type="ORF">GXW71_22195</name>
</gene>
<proteinExistence type="predicted"/>
<comment type="caution">
    <text evidence="2">The sequence shown here is derived from an EMBL/GenBank/DDBJ whole genome shotgun (WGS) entry which is preliminary data.</text>
</comment>
<sequence>MLLVLAATPLAAQDQVTLDQAFAAMMARPGDTDLAMRYARIAAARGETRSAIVALERVLRINPALDNVRLELASLRLAEGSPDLAGAFAAEALRSPDMPEEVAPRAAALQAQADRSSARSLLEISLFAGARYDTNANEATSLGTVPVFVPVLQDFFQINAPVRGRSDWSAVLGARVYHRYDLGLQREGAWETNFSAFEQRFARIPRAYDLSLLTFDTGPRIGITDFDDGAALLGVRPFVSLGWLGYGGRSYSTLYGGGASLELRVPPRWTIELTWASRFGNYQNSDFRPTARDFTGAEHSLSASVAYLIDQNTRITAGVYGVRGGARQPFYDRSGWGAFLAANTTINLTQGYAIGASARAGYRRTAFDDPDPSINPDVSRRDNRYEVGVLAIFPITRELAVTAEYEWYSQRSNYGFYRYDNHAVTIGLRLSL</sequence>
<feature type="domain" description="Surface lipoprotein assembly modifier C-terminal" evidence="1">
    <location>
        <begin position="227"/>
        <end position="427"/>
    </location>
</feature>
<dbReference type="SUPFAM" id="SSF48452">
    <property type="entry name" value="TPR-like"/>
    <property type="match status" value="1"/>
</dbReference>
<protein>
    <submittedName>
        <fullName evidence="2">DUF560 domain-containing protein</fullName>
    </submittedName>
</protein>
<accession>A0ABS5F3J0</accession>
<dbReference type="RefSeq" id="WP_211854868.1">
    <property type="nucleotide sequence ID" value="NZ_JAAGBB010000029.1"/>
</dbReference>
<name>A0ABS5F3J0_9PROT</name>
<dbReference type="Gene3D" id="1.25.40.10">
    <property type="entry name" value="Tetratricopeptide repeat domain"/>
    <property type="match status" value="1"/>
</dbReference>
<organism evidence="2 3">
    <name type="scientific">Plastoroseomonas hellenica</name>
    <dbReference type="NCBI Taxonomy" id="2687306"/>
    <lineage>
        <taxon>Bacteria</taxon>
        <taxon>Pseudomonadati</taxon>
        <taxon>Pseudomonadota</taxon>
        <taxon>Alphaproteobacteria</taxon>
        <taxon>Acetobacterales</taxon>
        <taxon>Acetobacteraceae</taxon>
        <taxon>Plastoroseomonas</taxon>
    </lineage>
</organism>
<evidence type="ECO:0000313" key="2">
    <source>
        <dbReference type="EMBL" id="MBR0667089.1"/>
    </source>
</evidence>
<dbReference type="EMBL" id="JAAGBB010000029">
    <property type="protein sequence ID" value="MBR0667089.1"/>
    <property type="molecule type" value="Genomic_DNA"/>
</dbReference>
<evidence type="ECO:0000313" key="3">
    <source>
        <dbReference type="Proteomes" id="UP001196870"/>
    </source>
</evidence>
<evidence type="ECO:0000259" key="1">
    <source>
        <dbReference type="Pfam" id="PF04575"/>
    </source>
</evidence>
<keyword evidence="3" id="KW-1185">Reference proteome</keyword>
<dbReference type="Pfam" id="PF04575">
    <property type="entry name" value="SlipAM"/>
    <property type="match status" value="1"/>
</dbReference>
<dbReference type="InterPro" id="IPR007655">
    <property type="entry name" value="Slam_C"/>
</dbReference>
<reference evidence="3" key="1">
    <citation type="journal article" date="2021" name="Syst. Appl. Microbiol.">
        <title>Roseomonas hellenica sp. nov., isolated from roots of wild-growing Alkanna tinctoria.</title>
        <authorList>
            <person name="Rat A."/>
            <person name="Naranjo H.D."/>
            <person name="Lebbe L."/>
            <person name="Cnockaert M."/>
            <person name="Krigas N."/>
            <person name="Grigoriadou K."/>
            <person name="Maloupa E."/>
            <person name="Willems A."/>
        </authorList>
    </citation>
    <scope>NUCLEOTIDE SEQUENCE [LARGE SCALE GENOMIC DNA]</scope>
    <source>
        <strain evidence="3">LMG 31523</strain>
    </source>
</reference>